<reference evidence="8 9" key="1">
    <citation type="submission" date="2015-11" db="EMBL/GenBank/DDBJ databases">
        <title>The genome of Debaryomyces fabryi.</title>
        <authorList>
            <person name="Tafer H."/>
            <person name="Lopandic K."/>
        </authorList>
    </citation>
    <scope>NUCLEOTIDE SEQUENCE [LARGE SCALE GENOMIC DNA]</scope>
    <source>
        <strain evidence="8 9">CBS 789</strain>
    </source>
</reference>
<comment type="caution">
    <text evidence="8">The sequence shown here is derived from an EMBL/GenBank/DDBJ whole genome shotgun (WGS) entry which is preliminary data.</text>
</comment>
<dbReference type="EMBL" id="LMYN01000105">
    <property type="protein sequence ID" value="KSA00068.1"/>
    <property type="molecule type" value="Genomic_DNA"/>
</dbReference>
<comment type="similarity">
    <text evidence="1">Belongs to the protein-tyrosine phosphatase family. Non-receptor class dual specificity subfamily.</text>
</comment>
<dbReference type="GO" id="GO:0005634">
    <property type="term" value="C:nucleus"/>
    <property type="evidence" value="ECO:0007669"/>
    <property type="project" value="TreeGrafter"/>
</dbReference>
<evidence type="ECO:0000313" key="8">
    <source>
        <dbReference type="EMBL" id="KSA00068.1"/>
    </source>
</evidence>
<evidence type="ECO:0000259" key="6">
    <source>
        <dbReference type="PROSITE" id="PS50054"/>
    </source>
</evidence>
<evidence type="ECO:0000256" key="5">
    <source>
        <dbReference type="SAM" id="MobiDB-lite"/>
    </source>
</evidence>
<dbReference type="GO" id="GO:0043409">
    <property type="term" value="P:negative regulation of MAPK cascade"/>
    <property type="evidence" value="ECO:0007669"/>
    <property type="project" value="TreeGrafter"/>
</dbReference>
<dbReference type="PROSITE" id="PS00383">
    <property type="entry name" value="TYR_PHOSPHATASE_1"/>
    <property type="match status" value="1"/>
</dbReference>
<evidence type="ECO:0000256" key="2">
    <source>
        <dbReference type="ARBA" id="ARBA00013064"/>
    </source>
</evidence>
<dbReference type="GO" id="GO:0008330">
    <property type="term" value="F:protein tyrosine/threonine phosphatase activity"/>
    <property type="evidence" value="ECO:0007669"/>
    <property type="project" value="TreeGrafter"/>
</dbReference>
<organism evidence="8 9">
    <name type="scientific">Debaryomyces fabryi</name>
    <dbReference type="NCBI Taxonomy" id="58627"/>
    <lineage>
        <taxon>Eukaryota</taxon>
        <taxon>Fungi</taxon>
        <taxon>Dikarya</taxon>
        <taxon>Ascomycota</taxon>
        <taxon>Saccharomycotina</taxon>
        <taxon>Pichiomycetes</taxon>
        <taxon>Debaryomycetaceae</taxon>
        <taxon>Debaryomyces</taxon>
    </lineage>
</organism>
<dbReference type="InterPro" id="IPR029021">
    <property type="entry name" value="Prot-tyrosine_phosphatase-like"/>
</dbReference>
<dbReference type="PROSITE" id="PS50056">
    <property type="entry name" value="TYR_PHOSPHATASE_2"/>
    <property type="match status" value="1"/>
</dbReference>
<dbReference type="GO" id="GO:0033550">
    <property type="term" value="F:MAP kinase tyrosine phosphatase activity"/>
    <property type="evidence" value="ECO:0007669"/>
    <property type="project" value="TreeGrafter"/>
</dbReference>
<keyword evidence="4" id="KW-0904">Protein phosphatase</keyword>
<dbReference type="PROSITE" id="PS50054">
    <property type="entry name" value="TYR_PHOSPHATASE_DUAL"/>
    <property type="match status" value="1"/>
</dbReference>
<gene>
    <name evidence="8" type="ORF">AC631_04186</name>
</gene>
<dbReference type="EC" id="3.1.3.48" evidence="2"/>
<feature type="domain" description="Tyrosine specific protein phosphatases" evidence="7">
    <location>
        <begin position="236"/>
        <end position="296"/>
    </location>
</feature>
<dbReference type="InterPro" id="IPR000387">
    <property type="entry name" value="Tyr_Pase_dom"/>
</dbReference>
<dbReference type="InterPro" id="IPR020422">
    <property type="entry name" value="TYR_PHOSPHATASE_DUAL_dom"/>
</dbReference>
<dbReference type="OrthoDB" id="426001at2759"/>
<feature type="compositionally biased region" description="Polar residues" evidence="5">
    <location>
        <begin position="18"/>
        <end position="33"/>
    </location>
</feature>
<keyword evidence="9" id="KW-1185">Reference proteome</keyword>
<sequence length="342" mass="38698">MKNLSLNLAHSNNNASAEQSTADPTADKVSTQKPEAEQTEMEDVFNKPPLTRRKTLTLSIPANSMTEDLPLVTPNVTKTPSMPPLMSTFKSSTESDLLDRDHEHNSFRFDAPHIGTSNPFHNSSLQSPFMSDKSLVHDFSKISINKEKPIYSRIPEELQEQSQLDAYTNGPADVLNHSIYLYSDPNHGPTKIDINKFDLVINVAKECKDLSSEFKTYNGKKEYLYIPWSHTSLILKELPQITKKISQFDDSNKPHEKRKILVHCQCGVSRSACVIVAYFMYKFKIGVNEAYELLKSGTDNINEPTNTLIKNKGYNVDACDRICPNMSLIFELMEFNDALKNK</sequence>
<accession>A0A0V1PUX4</accession>
<evidence type="ECO:0000256" key="4">
    <source>
        <dbReference type="ARBA" id="ARBA00022912"/>
    </source>
</evidence>
<dbReference type="GO" id="GO:0017017">
    <property type="term" value="F:MAP kinase tyrosine/serine/threonine phosphatase activity"/>
    <property type="evidence" value="ECO:0007669"/>
    <property type="project" value="TreeGrafter"/>
</dbReference>
<dbReference type="Pfam" id="PF00782">
    <property type="entry name" value="DSPc"/>
    <property type="match status" value="1"/>
</dbReference>
<dbReference type="PANTHER" id="PTHR10159:SF519">
    <property type="entry name" value="DUAL SPECIFICITY PROTEIN PHOSPHATASE MPK3"/>
    <property type="match status" value="1"/>
</dbReference>
<evidence type="ECO:0000256" key="3">
    <source>
        <dbReference type="ARBA" id="ARBA00022801"/>
    </source>
</evidence>
<dbReference type="CDD" id="cd14521">
    <property type="entry name" value="DSP_fungal_SDP1-like"/>
    <property type="match status" value="1"/>
</dbReference>
<evidence type="ECO:0000259" key="7">
    <source>
        <dbReference type="PROSITE" id="PS50056"/>
    </source>
</evidence>
<evidence type="ECO:0000256" key="1">
    <source>
        <dbReference type="ARBA" id="ARBA00008601"/>
    </source>
</evidence>
<dbReference type="AlphaFoldDB" id="A0A0V1PUX4"/>
<feature type="compositionally biased region" description="Low complexity" evidence="5">
    <location>
        <begin position="1"/>
        <end position="17"/>
    </location>
</feature>
<keyword evidence="3" id="KW-0378">Hydrolase</keyword>
<dbReference type="Gene3D" id="3.90.190.10">
    <property type="entry name" value="Protein tyrosine phosphatase superfamily"/>
    <property type="match status" value="1"/>
</dbReference>
<dbReference type="GeneID" id="26841195"/>
<feature type="domain" description="Tyrosine-protein phosphatase" evidence="6">
    <location>
        <begin position="170"/>
        <end position="341"/>
    </location>
</feature>
<feature type="region of interest" description="Disordered" evidence="5">
    <location>
        <begin position="1"/>
        <end position="52"/>
    </location>
</feature>
<dbReference type="InterPro" id="IPR000340">
    <property type="entry name" value="Dual-sp_phosphatase_cat-dom"/>
</dbReference>
<protein>
    <recommendedName>
        <fullName evidence="2">protein-tyrosine-phosphatase</fullName>
        <ecNumber evidence="2">3.1.3.48</ecNumber>
    </recommendedName>
</protein>
<name>A0A0V1PUX4_9ASCO</name>
<dbReference type="RefSeq" id="XP_015466170.1">
    <property type="nucleotide sequence ID" value="XM_015613015.1"/>
</dbReference>
<evidence type="ECO:0000313" key="9">
    <source>
        <dbReference type="Proteomes" id="UP000054251"/>
    </source>
</evidence>
<dbReference type="GO" id="GO:0005829">
    <property type="term" value="C:cytosol"/>
    <property type="evidence" value="ECO:0007669"/>
    <property type="project" value="TreeGrafter"/>
</dbReference>
<proteinExistence type="inferred from homology"/>
<dbReference type="PANTHER" id="PTHR10159">
    <property type="entry name" value="DUAL SPECIFICITY PROTEIN PHOSPHATASE"/>
    <property type="match status" value="1"/>
</dbReference>
<dbReference type="Proteomes" id="UP000054251">
    <property type="component" value="Unassembled WGS sequence"/>
</dbReference>
<dbReference type="SUPFAM" id="SSF52799">
    <property type="entry name" value="(Phosphotyrosine protein) phosphatases II"/>
    <property type="match status" value="1"/>
</dbReference>
<dbReference type="SMART" id="SM00195">
    <property type="entry name" value="DSPc"/>
    <property type="match status" value="1"/>
</dbReference>
<dbReference type="InterPro" id="IPR016130">
    <property type="entry name" value="Tyr_Pase_AS"/>
</dbReference>